<dbReference type="EMBL" id="BRXY01000332">
    <property type="protein sequence ID" value="GMH87666.1"/>
    <property type="molecule type" value="Genomic_DNA"/>
</dbReference>
<keyword evidence="1" id="KW-1133">Transmembrane helix</keyword>
<dbReference type="PANTHER" id="PTHR40637:SF1">
    <property type="entry name" value="ESSS SUBUNIT OF NADH:UBIQUINONE OXIDOREDUCTASE (COMPLEX I) PROTEIN"/>
    <property type="match status" value="1"/>
</dbReference>
<keyword evidence="1" id="KW-0812">Transmembrane</keyword>
<gene>
    <name evidence="2" type="ORF">TrST_g3085</name>
</gene>
<dbReference type="OrthoDB" id="188299at2759"/>
<sequence>MLSNTSVIARRTLSAVRRFGAGQPESASMKGKLWGSGIDGKGGGRYNGWESIIYPTYAAATLILVFGVGFAPDTSIKTWANGEARARLNLKDMGEDVEGMGVHYNVDERRFRFEFEEIDQVGTTEYKDNYSRDRN</sequence>
<accession>A0A9W7BBN3</accession>
<dbReference type="PANTHER" id="PTHR40637">
    <property type="entry name" value="ESSS SUBUNIT OF NADH:UBIQUINONE OXIDOREDUCTASE (COMPLEX I) PROTEIN"/>
    <property type="match status" value="1"/>
</dbReference>
<name>A0A9W7BBN3_9STRA</name>
<evidence type="ECO:0000313" key="3">
    <source>
        <dbReference type="Proteomes" id="UP001165085"/>
    </source>
</evidence>
<keyword evidence="3" id="KW-1185">Reference proteome</keyword>
<evidence type="ECO:0008006" key="4">
    <source>
        <dbReference type="Google" id="ProtNLM"/>
    </source>
</evidence>
<keyword evidence="1" id="KW-0472">Membrane</keyword>
<dbReference type="AlphaFoldDB" id="A0A9W7BBN3"/>
<organism evidence="2 3">
    <name type="scientific">Triparma strigata</name>
    <dbReference type="NCBI Taxonomy" id="1606541"/>
    <lineage>
        <taxon>Eukaryota</taxon>
        <taxon>Sar</taxon>
        <taxon>Stramenopiles</taxon>
        <taxon>Ochrophyta</taxon>
        <taxon>Bolidophyceae</taxon>
        <taxon>Parmales</taxon>
        <taxon>Triparmaceae</taxon>
        <taxon>Triparma</taxon>
    </lineage>
</organism>
<dbReference type="Proteomes" id="UP001165085">
    <property type="component" value="Unassembled WGS sequence"/>
</dbReference>
<proteinExistence type="predicted"/>
<evidence type="ECO:0000256" key="1">
    <source>
        <dbReference type="SAM" id="Phobius"/>
    </source>
</evidence>
<feature type="transmembrane region" description="Helical" evidence="1">
    <location>
        <begin position="52"/>
        <end position="71"/>
    </location>
</feature>
<comment type="caution">
    <text evidence="2">The sequence shown here is derived from an EMBL/GenBank/DDBJ whole genome shotgun (WGS) entry which is preliminary data.</text>
</comment>
<reference evidence="3" key="1">
    <citation type="journal article" date="2023" name="Commun. Biol.">
        <title>Genome analysis of Parmales, the sister group of diatoms, reveals the evolutionary specialization of diatoms from phago-mixotrophs to photoautotrophs.</title>
        <authorList>
            <person name="Ban H."/>
            <person name="Sato S."/>
            <person name="Yoshikawa S."/>
            <person name="Yamada K."/>
            <person name="Nakamura Y."/>
            <person name="Ichinomiya M."/>
            <person name="Sato N."/>
            <person name="Blanc-Mathieu R."/>
            <person name="Endo H."/>
            <person name="Kuwata A."/>
            <person name="Ogata H."/>
        </authorList>
    </citation>
    <scope>NUCLEOTIDE SEQUENCE [LARGE SCALE GENOMIC DNA]</scope>
    <source>
        <strain evidence="3">NIES 3701</strain>
    </source>
</reference>
<protein>
    <recommendedName>
        <fullName evidence="4">NADH dehydrogenase [ubiquinone] 1 beta subcomplex subunit 11, mitochondrial</fullName>
    </recommendedName>
</protein>
<evidence type="ECO:0000313" key="2">
    <source>
        <dbReference type="EMBL" id="GMH87666.1"/>
    </source>
</evidence>